<gene>
    <name evidence="2" type="ORF">T12_3537</name>
</gene>
<reference evidence="2 3" key="1">
    <citation type="submission" date="2015-01" db="EMBL/GenBank/DDBJ databases">
        <title>Evolution of Trichinella species and genotypes.</title>
        <authorList>
            <person name="Korhonen P.K."/>
            <person name="Edoardo P."/>
            <person name="Giuseppe L.R."/>
            <person name="Gasser R.B."/>
        </authorList>
    </citation>
    <scope>NUCLEOTIDE SEQUENCE [LARGE SCALE GENOMIC DNA]</scope>
    <source>
        <strain evidence="2">ISS2496</strain>
    </source>
</reference>
<protein>
    <submittedName>
        <fullName evidence="2">Uncharacterized protein</fullName>
    </submittedName>
</protein>
<evidence type="ECO:0000313" key="2">
    <source>
        <dbReference type="EMBL" id="KRY12311.1"/>
    </source>
</evidence>
<dbReference type="EMBL" id="JYDQ01000167">
    <property type="protein sequence ID" value="KRY12311.1"/>
    <property type="molecule type" value="Genomic_DNA"/>
</dbReference>
<feature type="region of interest" description="Disordered" evidence="1">
    <location>
        <begin position="55"/>
        <end position="168"/>
    </location>
</feature>
<organism evidence="2 3">
    <name type="scientific">Trichinella patagoniensis</name>
    <dbReference type="NCBI Taxonomy" id="990121"/>
    <lineage>
        <taxon>Eukaryota</taxon>
        <taxon>Metazoa</taxon>
        <taxon>Ecdysozoa</taxon>
        <taxon>Nematoda</taxon>
        <taxon>Enoplea</taxon>
        <taxon>Dorylaimia</taxon>
        <taxon>Trichinellida</taxon>
        <taxon>Trichinellidae</taxon>
        <taxon>Trichinella</taxon>
    </lineage>
</organism>
<evidence type="ECO:0000256" key="1">
    <source>
        <dbReference type="SAM" id="MobiDB-lite"/>
    </source>
</evidence>
<accession>A0A0V0ZI56</accession>
<dbReference type="Proteomes" id="UP000054783">
    <property type="component" value="Unassembled WGS sequence"/>
</dbReference>
<sequence length="203" mass="20615">MSEIYSAFDPEHEAAAWPRHGGLGGQAGPPVQEVCSRAAGRLRRGAESGLLRATVPHAHTAEEIGVPPGEMARAVDDPRGAGAGGHRAPGRARPGSPTPPSAAGSAAQTADAPCLPGHPADGSTATGSGRVPGDRAAVMGTRTRAAPKLGGSLPTLGARGGIPRPGSAELPQKHWAGRHVSRTQDQAVEYSTADSRRIHLHCS</sequence>
<name>A0A0V0ZI56_9BILA</name>
<proteinExistence type="predicted"/>
<dbReference type="AlphaFoldDB" id="A0A0V0ZI56"/>
<keyword evidence="3" id="KW-1185">Reference proteome</keyword>
<feature type="compositionally biased region" description="Low complexity" evidence="1">
    <location>
        <begin position="91"/>
        <end position="113"/>
    </location>
</feature>
<comment type="caution">
    <text evidence="2">The sequence shown here is derived from an EMBL/GenBank/DDBJ whole genome shotgun (WGS) entry which is preliminary data.</text>
</comment>
<evidence type="ECO:0000313" key="3">
    <source>
        <dbReference type="Proteomes" id="UP000054783"/>
    </source>
</evidence>